<evidence type="ECO:0000256" key="4">
    <source>
        <dbReference type="ARBA" id="ARBA00022825"/>
    </source>
</evidence>
<dbReference type="SUPFAM" id="SSF50494">
    <property type="entry name" value="Trypsin-like serine proteases"/>
    <property type="match status" value="1"/>
</dbReference>
<dbReference type="PROSITE" id="PS50240">
    <property type="entry name" value="TRYPSIN_DOM"/>
    <property type="match status" value="1"/>
</dbReference>
<dbReference type="InterPro" id="IPR033116">
    <property type="entry name" value="TRYPSIN_SER"/>
</dbReference>
<dbReference type="InterPro" id="IPR001254">
    <property type="entry name" value="Trypsin_dom"/>
</dbReference>
<dbReference type="CDD" id="cd00190">
    <property type="entry name" value="Tryp_SPc"/>
    <property type="match status" value="1"/>
</dbReference>
<dbReference type="PROSITE" id="PS00135">
    <property type="entry name" value="TRYPSIN_SER"/>
    <property type="match status" value="1"/>
</dbReference>
<evidence type="ECO:0000256" key="10">
    <source>
        <dbReference type="SAM" id="MobiDB-lite"/>
    </source>
</evidence>
<dbReference type="EC" id="3.4.21.4" evidence="8"/>
<dbReference type="InterPro" id="IPR043504">
    <property type="entry name" value="Peptidase_S1_PA_chymotrypsin"/>
</dbReference>
<evidence type="ECO:0000256" key="2">
    <source>
        <dbReference type="ARBA" id="ARBA00022670"/>
    </source>
</evidence>
<evidence type="ECO:0000256" key="8">
    <source>
        <dbReference type="ARBA" id="ARBA00038868"/>
    </source>
</evidence>
<keyword evidence="4 9" id="KW-0720">Serine protease</keyword>
<accession>A0A8C2ZX52</accession>
<reference evidence="12" key="1">
    <citation type="submission" date="2025-08" db="UniProtKB">
        <authorList>
            <consortium name="Ensembl"/>
        </authorList>
    </citation>
    <scope>IDENTIFICATION</scope>
</reference>
<evidence type="ECO:0000256" key="9">
    <source>
        <dbReference type="RuleBase" id="RU363034"/>
    </source>
</evidence>
<dbReference type="GO" id="GO:0004252">
    <property type="term" value="F:serine-type endopeptidase activity"/>
    <property type="evidence" value="ECO:0007669"/>
    <property type="project" value="UniProtKB-EC"/>
</dbReference>
<evidence type="ECO:0000256" key="3">
    <source>
        <dbReference type="ARBA" id="ARBA00022801"/>
    </source>
</evidence>
<protein>
    <recommendedName>
        <fullName evidence="8">trypsin</fullName>
        <ecNumber evidence="8">3.4.21.4</ecNumber>
    </recommendedName>
</protein>
<dbReference type="AlphaFoldDB" id="A0A8C2ZX52"/>
<keyword evidence="6" id="KW-1015">Disulfide bond</keyword>
<dbReference type="Proteomes" id="UP000694565">
    <property type="component" value="Unplaced"/>
</dbReference>
<dbReference type="Gene3D" id="2.40.10.10">
    <property type="entry name" value="Trypsin-like serine proteases"/>
    <property type="match status" value="2"/>
</dbReference>
<evidence type="ECO:0000256" key="5">
    <source>
        <dbReference type="ARBA" id="ARBA00023145"/>
    </source>
</evidence>
<keyword evidence="3 9" id="KW-0378">Hydrolase</keyword>
<feature type="region of interest" description="Disordered" evidence="10">
    <location>
        <begin position="1"/>
        <end position="23"/>
    </location>
</feature>
<organism evidence="12 13">
    <name type="scientific">Cyclopterus lumpus</name>
    <name type="common">Lumpsucker</name>
    <dbReference type="NCBI Taxonomy" id="8103"/>
    <lineage>
        <taxon>Eukaryota</taxon>
        <taxon>Metazoa</taxon>
        <taxon>Chordata</taxon>
        <taxon>Craniata</taxon>
        <taxon>Vertebrata</taxon>
        <taxon>Euteleostomi</taxon>
        <taxon>Actinopterygii</taxon>
        <taxon>Neopterygii</taxon>
        <taxon>Teleostei</taxon>
        <taxon>Neoteleostei</taxon>
        <taxon>Acanthomorphata</taxon>
        <taxon>Eupercaria</taxon>
        <taxon>Perciformes</taxon>
        <taxon>Cottioidei</taxon>
        <taxon>Cottales</taxon>
        <taxon>Cyclopteridae</taxon>
        <taxon>Cyclopterus</taxon>
    </lineage>
</organism>
<evidence type="ECO:0000313" key="13">
    <source>
        <dbReference type="Proteomes" id="UP000694565"/>
    </source>
</evidence>
<dbReference type="SMART" id="SM00020">
    <property type="entry name" value="Tryp_SPc"/>
    <property type="match status" value="1"/>
</dbReference>
<keyword evidence="2 9" id="KW-0645">Protease</keyword>
<comment type="catalytic activity">
    <reaction evidence="7">
        <text>Preferential cleavage: Arg-|-Xaa, Lys-|-Xaa.</text>
        <dbReference type="EC" id="3.4.21.4"/>
    </reaction>
</comment>
<dbReference type="FunFam" id="2.40.10.10:FF:000005">
    <property type="entry name" value="Serine protease 37"/>
    <property type="match status" value="1"/>
</dbReference>
<evidence type="ECO:0000256" key="1">
    <source>
        <dbReference type="ARBA" id="ARBA00004239"/>
    </source>
</evidence>
<dbReference type="GO" id="GO:0006508">
    <property type="term" value="P:proteolysis"/>
    <property type="evidence" value="ECO:0007669"/>
    <property type="project" value="UniProtKB-KW"/>
</dbReference>
<dbReference type="GeneTree" id="ENSGT00910000144271"/>
<dbReference type="PRINTS" id="PR00722">
    <property type="entry name" value="CHYMOTRYPSIN"/>
</dbReference>
<feature type="domain" description="Peptidase S1" evidence="11">
    <location>
        <begin position="49"/>
        <end position="275"/>
    </location>
</feature>
<dbReference type="Pfam" id="PF00089">
    <property type="entry name" value="Trypsin"/>
    <property type="match status" value="1"/>
</dbReference>
<dbReference type="PANTHER" id="PTHR24271:SF80">
    <property type="entry name" value="GRANZYME 3, TANDEM DUPLICATE 1-RELATED"/>
    <property type="match status" value="1"/>
</dbReference>
<proteinExistence type="predicted"/>
<evidence type="ECO:0000256" key="7">
    <source>
        <dbReference type="ARBA" id="ARBA00036320"/>
    </source>
</evidence>
<evidence type="ECO:0000256" key="6">
    <source>
        <dbReference type="ARBA" id="ARBA00023157"/>
    </source>
</evidence>
<dbReference type="InterPro" id="IPR018114">
    <property type="entry name" value="TRYPSIN_HIS"/>
</dbReference>
<dbReference type="PANTHER" id="PTHR24271">
    <property type="entry name" value="KALLIKREIN-RELATED"/>
    <property type="match status" value="1"/>
</dbReference>
<sequence length="281" mass="31372">MGEKLSKYTPGHTDVSKATPLDDRSSVVEGKRSSILPLIVKIFSLKNGIVGGRVAKPHSRPYMASLQFYDQHLCGGMLIREDFVLTAAHCKQPLPLTVVLGAHDISKKEKSQQRIQVTKYHQHPKFTGEYDYDIMLLEVKLYNATLTRYVKAIGLPKKDGKIPANINCAVAGWGQTGVNKPSSNVLKETTEEMQFSFECQALWKEYFNSQHMICTKFDKRKGGICQGDSGGPLICNSKPQGITAFTLKGDCNNPKYPHVFTKVNFFLPWIKKVMKGLGNFA</sequence>
<evidence type="ECO:0000313" key="12">
    <source>
        <dbReference type="Ensembl" id="ENSCLMP00005033883.1"/>
    </source>
</evidence>
<dbReference type="InterPro" id="IPR001314">
    <property type="entry name" value="Peptidase_S1A"/>
</dbReference>
<dbReference type="PROSITE" id="PS00134">
    <property type="entry name" value="TRYPSIN_HIS"/>
    <property type="match status" value="1"/>
</dbReference>
<dbReference type="GO" id="GO:0005576">
    <property type="term" value="C:extracellular region"/>
    <property type="evidence" value="ECO:0007669"/>
    <property type="project" value="UniProtKB-SubCell"/>
</dbReference>
<reference evidence="12" key="2">
    <citation type="submission" date="2025-09" db="UniProtKB">
        <authorList>
            <consortium name="Ensembl"/>
        </authorList>
    </citation>
    <scope>IDENTIFICATION</scope>
</reference>
<comment type="subcellular location">
    <subcellularLocation>
        <location evidence="1">Secreted</location>
        <location evidence="1">Extracellular space</location>
    </subcellularLocation>
</comment>
<keyword evidence="13" id="KW-1185">Reference proteome</keyword>
<name>A0A8C2ZX52_CYCLU</name>
<dbReference type="InterPro" id="IPR009003">
    <property type="entry name" value="Peptidase_S1_PA"/>
</dbReference>
<evidence type="ECO:0000259" key="11">
    <source>
        <dbReference type="PROSITE" id="PS50240"/>
    </source>
</evidence>
<dbReference type="Ensembl" id="ENSCLMT00005035275.1">
    <property type="protein sequence ID" value="ENSCLMP00005033883.1"/>
    <property type="gene ID" value="ENSCLMG00005016019.1"/>
</dbReference>
<keyword evidence="5" id="KW-0865">Zymogen</keyword>